<dbReference type="OrthoDB" id="8557243at2"/>
<dbReference type="EMBL" id="CP020370">
    <property type="protein sequence ID" value="AUB80598.1"/>
    <property type="molecule type" value="Genomic_DNA"/>
</dbReference>
<keyword evidence="2" id="KW-1185">Reference proteome</keyword>
<proteinExistence type="predicted"/>
<organism evidence="1 2">
    <name type="scientific">Candidatus Thiodictyon syntrophicum</name>
    <dbReference type="NCBI Taxonomy" id="1166950"/>
    <lineage>
        <taxon>Bacteria</taxon>
        <taxon>Pseudomonadati</taxon>
        <taxon>Pseudomonadota</taxon>
        <taxon>Gammaproteobacteria</taxon>
        <taxon>Chromatiales</taxon>
        <taxon>Chromatiaceae</taxon>
        <taxon>Thiodictyon</taxon>
    </lineage>
</organism>
<gene>
    <name evidence="1" type="ORF">THSYN_06295</name>
</gene>
<evidence type="ECO:0000313" key="2">
    <source>
        <dbReference type="Proteomes" id="UP000232638"/>
    </source>
</evidence>
<dbReference type="Proteomes" id="UP000232638">
    <property type="component" value="Chromosome"/>
</dbReference>
<accession>A0A2K8U4T6</accession>
<protein>
    <submittedName>
        <fullName evidence="1">Uncharacterized protein</fullName>
    </submittedName>
</protein>
<dbReference type="KEGG" id="tsy:THSYN_06295"/>
<evidence type="ECO:0000313" key="1">
    <source>
        <dbReference type="EMBL" id="AUB80598.1"/>
    </source>
</evidence>
<dbReference type="AlphaFoldDB" id="A0A2K8U4T6"/>
<reference evidence="1 2" key="1">
    <citation type="submission" date="2017-03" db="EMBL/GenBank/DDBJ databases">
        <title>Complete genome sequence of Candidatus 'Thiodictyon syntrophicum' sp. nov. strain Cad16T, a photolithoautotroph purple sulfur bacterium isolated from an alpine meromictic lake.</title>
        <authorList>
            <person name="Luedin S.M."/>
            <person name="Pothier J.F."/>
            <person name="Danza F."/>
            <person name="Storelli N."/>
            <person name="Wittwer M."/>
            <person name="Tonolla M."/>
        </authorList>
    </citation>
    <scope>NUCLEOTIDE SEQUENCE [LARGE SCALE GENOMIC DNA]</scope>
    <source>
        <strain evidence="1 2">Cad16T</strain>
    </source>
</reference>
<dbReference type="RefSeq" id="WP_100918394.1">
    <property type="nucleotide sequence ID" value="NZ_CP020370.1"/>
</dbReference>
<sequence length="336" mass="37484">MNLFQSIFGGREETHDNYPESLIEAAIERAVDGTDARLRLLPGYRKRLRAPVINAIDQVIPLVDNISAPVAAGPREFTADSTLCAFYASAADMLDHFSRDRSLQEYLATSEGRGADRVTALVLAERTQRTTLGIDLAGETLRREVPQVTVNFREHNVLDPRDSEPEARRQLKRRAFDHLLFLALTRIGEVRVERADLTRQRDLLRGKLAALTRGGWSLNPAEDEHPDPAALTSELDAITGELAGLGTEDKVLEHHLEIVAELLDDAAHQLWAETVTLYIDAMNIERDPQDPAARQLVLHELHNARGSRSAMLLVSIAPRDLPQREDLVTAAGRYLY</sequence>
<name>A0A2K8U4T6_9GAMM</name>